<evidence type="ECO:0000313" key="1">
    <source>
        <dbReference type="EMBL" id="TDR73534.1"/>
    </source>
</evidence>
<protein>
    <submittedName>
        <fullName evidence="1">Sulfotransferase family protein</fullName>
    </submittedName>
</protein>
<dbReference type="Gene3D" id="3.40.50.300">
    <property type="entry name" value="P-loop containing nucleotide triphosphate hydrolases"/>
    <property type="match status" value="1"/>
</dbReference>
<dbReference type="InterPro" id="IPR027417">
    <property type="entry name" value="P-loop_NTPase"/>
</dbReference>
<gene>
    <name evidence="1" type="ORF">DFP86_11341</name>
</gene>
<organism evidence="1 2">
    <name type="scientific">Paludibacterium purpuratum</name>
    <dbReference type="NCBI Taxonomy" id="1144873"/>
    <lineage>
        <taxon>Bacteria</taxon>
        <taxon>Pseudomonadati</taxon>
        <taxon>Pseudomonadota</taxon>
        <taxon>Betaproteobacteria</taxon>
        <taxon>Neisseriales</taxon>
        <taxon>Chromobacteriaceae</taxon>
        <taxon>Paludibacterium</taxon>
    </lineage>
</organism>
<proteinExistence type="predicted"/>
<dbReference type="Proteomes" id="UP000295611">
    <property type="component" value="Unassembled WGS sequence"/>
</dbReference>
<comment type="caution">
    <text evidence="1">The sequence shown here is derived from an EMBL/GenBank/DDBJ whole genome shotgun (WGS) entry which is preliminary data.</text>
</comment>
<sequence length="301" mass="34757">MVSPHLGRDISADEAVDTVKNNASLHSLDLNTPIHWLFPQDREKLYFHHMLGTGGTTFVRALASSTPQRNMIHLTQGAPGYRIGDTSMLLNCGPKSICYGHNLFGLLERAAIADRYMTMLRNPYDRLLTDFFWKYAHQPEISTLNALDAMKCFEHFVESSEHLEFYIHHCGAVGYDNKQHFDLKECSRISNPEADVLARRNLRDRFWFVGITELFEESLFVAAIATGVNVINAWWVVRHPKTTFRPAFLDLSKRLRNLIEDKTAYDFALYEDYRLLMARRFKEQGACELFNGYYNQAHPVI</sequence>
<dbReference type="AlphaFoldDB" id="A0A4R7AZ65"/>
<dbReference type="RefSeq" id="WP_133682740.1">
    <property type="nucleotide sequence ID" value="NZ_SNZP01000013.1"/>
</dbReference>
<dbReference type="EMBL" id="SNZP01000013">
    <property type="protein sequence ID" value="TDR73534.1"/>
    <property type="molecule type" value="Genomic_DNA"/>
</dbReference>
<dbReference type="OrthoDB" id="7834699at2"/>
<name>A0A4R7AZ65_9NEIS</name>
<evidence type="ECO:0000313" key="2">
    <source>
        <dbReference type="Proteomes" id="UP000295611"/>
    </source>
</evidence>
<reference evidence="1 2" key="1">
    <citation type="submission" date="2019-03" db="EMBL/GenBank/DDBJ databases">
        <title>Genomic Encyclopedia of Type Strains, Phase III (KMG-III): the genomes of soil and plant-associated and newly described type strains.</title>
        <authorList>
            <person name="Whitman W."/>
        </authorList>
    </citation>
    <scope>NUCLEOTIDE SEQUENCE [LARGE SCALE GENOMIC DNA]</scope>
    <source>
        <strain evidence="1 2">CECT 8976</strain>
    </source>
</reference>
<dbReference type="GO" id="GO:0016740">
    <property type="term" value="F:transferase activity"/>
    <property type="evidence" value="ECO:0007669"/>
    <property type="project" value="UniProtKB-KW"/>
</dbReference>
<accession>A0A4R7AZ65</accession>
<keyword evidence="2" id="KW-1185">Reference proteome</keyword>
<keyword evidence="1" id="KW-0808">Transferase</keyword>